<evidence type="ECO:0000313" key="6">
    <source>
        <dbReference type="Proteomes" id="UP000273898"/>
    </source>
</evidence>
<dbReference type="RefSeq" id="WP_121282836.1">
    <property type="nucleotide sequence ID" value="NZ_RCCK01000010.1"/>
</dbReference>
<dbReference type="Gene3D" id="3.40.50.300">
    <property type="entry name" value="P-loop containing nucleotide triphosphate hydrolases"/>
    <property type="match status" value="1"/>
</dbReference>
<keyword evidence="5" id="KW-0067">ATP-binding</keyword>
<keyword evidence="2" id="KW-0472">Membrane</keyword>
<reference evidence="4 6" key="1">
    <citation type="submission" date="2018-10" db="EMBL/GenBank/DDBJ databases">
        <title>Genomic Encyclopedia of Archaeal and Bacterial Type Strains, Phase II (KMG-II): from individual species to whole genera.</title>
        <authorList>
            <person name="Goeker M."/>
        </authorList>
    </citation>
    <scope>NUCLEOTIDE SEQUENCE [LARGE SCALE GENOMIC DNA]</scope>
    <source>
        <strain evidence="4 6">DSM 19624</strain>
    </source>
</reference>
<keyword evidence="1" id="KW-0175">Coiled coil</keyword>
<dbReference type="GO" id="GO:0005524">
    <property type="term" value="F:ATP binding"/>
    <property type="evidence" value="ECO:0007669"/>
    <property type="project" value="UniProtKB-KW"/>
</dbReference>
<dbReference type="OrthoDB" id="1090410at2"/>
<evidence type="ECO:0000256" key="1">
    <source>
        <dbReference type="SAM" id="Coils"/>
    </source>
</evidence>
<dbReference type="SUPFAM" id="SSF52540">
    <property type="entry name" value="P-loop containing nucleoside triphosphate hydrolases"/>
    <property type="match status" value="1"/>
</dbReference>
<sequence>MEGIKEKVVQTDHEIDRYPGPKPFDENSNALFFGRSAEIKELFEAINVHQVYLIHGESGLGKSSLINAGLIPKLKEEGYLPLLFRFKQRDKTLIENILSELHISFNGVEAINSEPLPAFHMLWYYIKQYNFEGKIPVFIFDQFEEFSIFSKDEQQEFYSEVASIFSPDNKQLIAKLSDGEDKDQDWFLPANVKLVFSLRSDNLMVVEDLYKYLPALQRNRFKLKPILWEFARQLIVQPALIESTENLKFYSPPFIIDQEVTENILKVTRDGKADCIETTQMQMICQEIELFVKDKPNKNQGNSITNDDFSLEKLYEITSRFYQRQLGKIKDLPEVSEIEFKAIRLIIESKLLVRGKRTPLTKDTLTDCFIAYFKERKKRTPESGEPDELILIYSQDENRSIDNIILKLLEFRIIRDQPYGNQVFYEISHDTLIPGILNELDARLKEEHLDLLRQEKEKISEENRAKQAFTDLNNKKIFLRRCLIAFAVLTIFSFAFFIIRSIITRKENDLVLTEKKILLGDGLIREGKQHYENKVLSQAFNSFRDAGQTYNSLHAYKIIDSLPFAELTARTFFPSSDNKIVVSFLPGKAFTVYDIIKAIPKKIFSSKGIGYSQPSISPKGKYLYVTDPRNTSYLISLKNAHVYDVNTKKISDWGYFKNESCFYYKTDLGYSFYTLPGFNKSWIAGLEFLGKLNPIDNLNFSSNGKYVYVKKGNQNIIYNVGTSQKIATLPKNIYGFNFHDKQPVYYYFESNNTLVVHNFDTNYEMKLPTAKHSYVGVIGDRLIVKNNKTSRIFGIEHAFQFSYAINLATNKIFKVPDNIYRSNIIGFSGEKYLVYKRLKSRVLYNVRSGKNIEIDLASSIYTDNESNLVYYLDSEGYLNQYNLNNDSIHVFSGHKMEKFTINNLRTKVAFQDKVGEIKVLDLKSGAVKLSDFKGEVISFLGPLVEIQPAVEPFSEYHVLVNPEGFQLKGKAKVDFWSNVYKKRND</sequence>
<keyword evidence="5" id="KW-0547">Nucleotide-binding</keyword>
<dbReference type="SUPFAM" id="SSF82171">
    <property type="entry name" value="DPP6 N-terminal domain-like"/>
    <property type="match status" value="1"/>
</dbReference>
<gene>
    <name evidence="4" type="ORF">BCL90_0976</name>
    <name evidence="5" type="ORF">E3V97_13010</name>
</gene>
<keyword evidence="2" id="KW-1133">Transmembrane helix</keyword>
<organism evidence="4 6">
    <name type="scientific">Pedobacter alluvionis</name>
    <dbReference type="NCBI Taxonomy" id="475253"/>
    <lineage>
        <taxon>Bacteria</taxon>
        <taxon>Pseudomonadati</taxon>
        <taxon>Bacteroidota</taxon>
        <taxon>Sphingobacteriia</taxon>
        <taxon>Sphingobacteriales</taxon>
        <taxon>Sphingobacteriaceae</taxon>
        <taxon>Pedobacter</taxon>
    </lineage>
</organism>
<name>A0A497YCL2_9SPHI</name>
<evidence type="ECO:0000313" key="5">
    <source>
        <dbReference type="EMBL" id="TFB31506.1"/>
    </source>
</evidence>
<protein>
    <submittedName>
        <fullName evidence="5">ATP-binding protein</fullName>
    </submittedName>
</protein>
<accession>A0A497YCL2</accession>
<evidence type="ECO:0000259" key="3">
    <source>
        <dbReference type="Pfam" id="PF20703"/>
    </source>
</evidence>
<dbReference type="Proteomes" id="UP000273898">
    <property type="component" value="Unassembled WGS sequence"/>
</dbReference>
<dbReference type="Pfam" id="PF20703">
    <property type="entry name" value="nSTAND1"/>
    <property type="match status" value="1"/>
</dbReference>
<proteinExistence type="predicted"/>
<dbReference type="EMBL" id="SOPX01000002">
    <property type="protein sequence ID" value="TFB31506.1"/>
    <property type="molecule type" value="Genomic_DNA"/>
</dbReference>
<comment type="caution">
    <text evidence="4">The sequence shown here is derived from an EMBL/GenBank/DDBJ whole genome shotgun (WGS) entry which is preliminary data.</text>
</comment>
<feature type="domain" description="Novel STAND NTPase 1" evidence="3">
    <location>
        <begin position="18"/>
        <end position="240"/>
    </location>
</feature>
<dbReference type="EMBL" id="RCCK01000010">
    <property type="protein sequence ID" value="RLJ80226.1"/>
    <property type="molecule type" value="Genomic_DNA"/>
</dbReference>
<dbReference type="InterPro" id="IPR049052">
    <property type="entry name" value="nSTAND1"/>
</dbReference>
<dbReference type="Proteomes" id="UP000297429">
    <property type="component" value="Unassembled WGS sequence"/>
</dbReference>
<feature type="transmembrane region" description="Helical" evidence="2">
    <location>
        <begin position="482"/>
        <end position="503"/>
    </location>
</feature>
<feature type="coiled-coil region" evidence="1">
    <location>
        <begin position="437"/>
        <end position="465"/>
    </location>
</feature>
<evidence type="ECO:0000313" key="4">
    <source>
        <dbReference type="EMBL" id="RLJ80226.1"/>
    </source>
</evidence>
<dbReference type="InterPro" id="IPR027417">
    <property type="entry name" value="P-loop_NTPase"/>
</dbReference>
<keyword evidence="7" id="KW-1185">Reference proteome</keyword>
<evidence type="ECO:0000313" key="7">
    <source>
        <dbReference type="Proteomes" id="UP000297429"/>
    </source>
</evidence>
<evidence type="ECO:0000256" key="2">
    <source>
        <dbReference type="SAM" id="Phobius"/>
    </source>
</evidence>
<keyword evidence="2" id="KW-0812">Transmembrane</keyword>
<reference evidence="5 7" key="2">
    <citation type="submission" date="2019-03" db="EMBL/GenBank/DDBJ databases">
        <authorList>
            <person name="He R.-H."/>
        </authorList>
    </citation>
    <scope>NUCLEOTIDE SEQUENCE [LARGE SCALE GENOMIC DNA]</scope>
    <source>
        <strain evidence="5 7">DSM 19624</strain>
    </source>
</reference>
<dbReference type="AlphaFoldDB" id="A0A497YCL2"/>